<feature type="transmembrane region" description="Helical" evidence="7">
    <location>
        <begin position="136"/>
        <end position="161"/>
    </location>
</feature>
<evidence type="ECO:0000256" key="7">
    <source>
        <dbReference type="SAM" id="Phobius"/>
    </source>
</evidence>
<dbReference type="NCBIfam" id="TIGR00797">
    <property type="entry name" value="matE"/>
    <property type="match status" value="1"/>
</dbReference>
<keyword evidence="5 7" id="KW-1133">Transmembrane helix</keyword>
<feature type="transmembrane region" description="Helical" evidence="7">
    <location>
        <begin position="195"/>
        <end position="216"/>
    </location>
</feature>
<dbReference type="PANTHER" id="PTHR43549:SF3">
    <property type="entry name" value="MULTIDRUG RESISTANCE PROTEIN YPNP-RELATED"/>
    <property type="match status" value="1"/>
</dbReference>
<gene>
    <name evidence="8" type="ORF">SAMN02910280_1881</name>
</gene>
<feature type="transmembrane region" description="Helical" evidence="7">
    <location>
        <begin position="12"/>
        <end position="34"/>
    </location>
</feature>
<protein>
    <submittedName>
        <fullName evidence="8">Putative efflux protein, MATE family</fullName>
    </submittedName>
</protein>
<evidence type="ECO:0000256" key="1">
    <source>
        <dbReference type="ARBA" id="ARBA00004651"/>
    </source>
</evidence>
<dbReference type="PANTHER" id="PTHR43549">
    <property type="entry name" value="MULTIDRUG RESISTANCE PROTEIN YPNP-RELATED"/>
    <property type="match status" value="1"/>
</dbReference>
<dbReference type="Proteomes" id="UP000183461">
    <property type="component" value="Unassembled WGS sequence"/>
</dbReference>
<reference evidence="8 9" key="1">
    <citation type="submission" date="2016-11" db="EMBL/GenBank/DDBJ databases">
        <authorList>
            <person name="Jaros S."/>
            <person name="Januszkiewicz K."/>
            <person name="Wedrychowicz H."/>
        </authorList>
    </citation>
    <scope>NUCLEOTIDE SEQUENCE [LARGE SCALE GENOMIC DNA]</scope>
    <source>
        <strain evidence="8 9">YL228</strain>
    </source>
</reference>
<keyword evidence="2" id="KW-0813">Transport</keyword>
<feature type="transmembrane region" description="Helical" evidence="7">
    <location>
        <begin position="361"/>
        <end position="379"/>
    </location>
</feature>
<organism evidence="8 9">
    <name type="scientific">Ruminococcus flavefaciens</name>
    <dbReference type="NCBI Taxonomy" id="1265"/>
    <lineage>
        <taxon>Bacteria</taxon>
        <taxon>Bacillati</taxon>
        <taxon>Bacillota</taxon>
        <taxon>Clostridia</taxon>
        <taxon>Eubacteriales</taxon>
        <taxon>Oscillospiraceae</taxon>
        <taxon>Ruminococcus</taxon>
    </lineage>
</organism>
<sequence>MQSKTSDMCEGPLVSKIILYTIPIILTGVLQLLFNAADLVVVGRCCGDISVGAVGATGALINLMVNLFIGLSVGAGVTVAHGIGSGRAEDVRRTVHTAIPAAFISGAFLTVIGVLFSGTFLKMMDTPANVLPLSAAYMKIYFCGTIPSMLYNFGSAILRAAGDTKSPLYYLTAAGILNVILNLIFVMVFHMDVSGVALATSLSQALSAALIVRALMKREDACRLELKKMKIYGRQLKRIIQIGFPAGLQSSIFAISNVIIQSSINEFGNTLGHVVLSGNSAAQNIEGFVYTSMNSYSQTSLNFTGQNYGAGKLDRIKKIMWICLIAVFCTGMALGLTALFFGRPLLSIYLTDSEEAIKYGMIRMTYIMIPYFLCGLMDVTTGLIRGLGRSVLPMLITVIGVVGIRLGWIFGVFRIPKYHSLQSLYFSYTISWLATFLVELGVFLFIMRKLKKEHQE</sequence>
<proteinExistence type="predicted"/>
<evidence type="ECO:0000313" key="8">
    <source>
        <dbReference type="EMBL" id="SFW33449.1"/>
    </source>
</evidence>
<evidence type="ECO:0000256" key="4">
    <source>
        <dbReference type="ARBA" id="ARBA00022692"/>
    </source>
</evidence>
<keyword evidence="6 7" id="KW-0472">Membrane</keyword>
<dbReference type="EMBL" id="FPIP01000004">
    <property type="protein sequence ID" value="SFW33449.1"/>
    <property type="molecule type" value="Genomic_DNA"/>
</dbReference>
<dbReference type="PIRSF" id="PIRSF006603">
    <property type="entry name" value="DinF"/>
    <property type="match status" value="1"/>
</dbReference>
<feature type="transmembrane region" description="Helical" evidence="7">
    <location>
        <begin position="319"/>
        <end position="341"/>
    </location>
</feature>
<evidence type="ECO:0000256" key="2">
    <source>
        <dbReference type="ARBA" id="ARBA00022448"/>
    </source>
</evidence>
<feature type="transmembrane region" description="Helical" evidence="7">
    <location>
        <begin position="168"/>
        <end position="189"/>
    </location>
</feature>
<feature type="transmembrane region" description="Helical" evidence="7">
    <location>
        <begin position="425"/>
        <end position="446"/>
    </location>
</feature>
<dbReference type="Pfam" id="PF01554">
    <property type="entry name" value="MatE"/>
    <property type="match status" value="2"/>
</dbReference>
<dbReference type="InterPro" id="IPR052031">
    <property type="entry name" value="Membrane_Transporter-Flippase"/>
</dbReference>
<feature type="transmembrane region" description="Helical" evidence="7">
    <location>
        <begin position="391"/>
        <end position="413"/>
    </location>
</feature>
<dbReference type="GO" id="GO:0005886">
    <property type="term" value="C:plasma membrane"/>
    <property type="evidence" value="ECO:0007669"/>
    <property type="project" value="UniProtKB-SubCell"/>
</dbReference>
<name>A0A1K1NDX4_RUMFL</name>
<dbReference type="AlphaFoldDB" id="A0A1K1NDX4"/>
<accession>A0A1K1NDX4</accession>
<dbReference type="InterPro" id="IPR048279">
    <property type="entry name" value="MdtK-like"/>
</dbReference>
<evidence type="ECO:0000256" key="6">
    <source>
        <dbReference type="ARBA" id="ARBA00023136"/>
    </source>
</evidence>
<dbReference type="CDD" id="cd13138">
    <property type="entry name" value="MATE_yoeA_like"/>
    <property type="match status" value="1"/>
</dbReference>
<dbReference type="RefSeq" id="WP_072300158.1">
    <property type="nucleotide sequence ID" value="NZ_FPIP01000004.1"/>
</dbReference>
<evidence type="ECO:0000313" key="9">
    <source>
        <dbReference type="Proteomes" id="UP000183461"/>
    </source>
</evidence>
<dbReference type="InterPro" id="IPR002528">
    <property type="entry name" value="MATE_fam"/>
</dbReference>
<evidence type="ECO:0000256" key="5">
    <source>
        <dbReference type="ARBA" id="ARBA00022989"/>
    </source>
</evidence>
<evidence type="ECO:0000256" key="3">
    <source>
        <dbReference type="ARBA" id="ARBA00022475"/>
    </source>
</evidence>
<feature type="transmembrane region" description="Helical" evidence="7">
    <location>
        <begin position="60"/>
        <end position="83"/>
    </location>
</feature>
<comment type="subcellular location">
    <subcellularLocation>
        <location evidence="1">Cell membrane</location>
        <topology evidence="1">Multi-pass membrane protein</topology>
    </subcellularLocation>
</comment>
<dbReference type="GO" id="GO:0015297">
    <property type="term" value="F:antiporter activity"/>
    <property type="evidence" value="ECO:0007669"/>
    <property type="project" value="InterPro"/>
</dbReference>
<feature type="transmembrane region" description="Helical" evidence="7">
    <location>
        <begin position="95"/>
        <end position="116"/>
    </location>
</feature>
<keyword evidence="4 7" id="KW-0812">Transmembrane</keyword>
<dbReference type="GO" id="GO:0042910">
    <property type="term" value="F:xenobiotic transmembrane transporter activity"/>
    <property type="evidence" value="ECO:0007669"/>
    <property type="project" value="InterPro"/>
</dbReference>
<keyword evidence="3" id="KW-1003">Cell membrane</keyword>